<dbReference type="GO" id="GO:0000145">
    <property type="term" value="C:exocyst"/>
    <property type="evidence" value="ECO:0007669"/>
    <property type="project" value="UniProtKB-UniRule"/>
</dbReference>
<keyword evidence="8" id="KW-1185">Reference proteome</keyword>
<feature type="compositionally biased region" description="Basic and acidic residues" evidence="5">
    <location>
        <begin position="906"/>
        <end position="922"/>
    </location>
</feature>
<keyword evidence="3 4" id="KW-0268">Exocytosis</keyword>
<organism evidence="7 8">
    <name type="scientific">Schizopora paradoxa</name>
    <dbReference type="NCBI Taxonomy" id="27342"/>
    <lineage>
        <taxon>Eukaryota</taxon>
        <taxon>Fungi</taxon>
        <taxon>Dikarya</taxon>
        <taxon>Basidiomycota</taxon>
        <taxon>Agaricomycotina</taxon>
        <taxon>Agaricomycetes</taxon>
        <taxon>Hymenochaetales</taxon>
        <taxon>Schizoporaceae</taxon>
        <taxon>Schizopora</taxon>
    </lineage>
</organism>
<dbReference type="InterPro" id="IPR029175">
    <property type="entry name" value="EXOC2/Sec5"/>
</dbReference>
<evidence type="ECO:0000313" key="7">
    <source>
        <dbReference type="EMBL" id="KLO16105.1"/>
    </source>
</evidence>
<evidence type="ECO:0000256" key="1">
    <source>
        <dbReference type="ARBA" id="ARBA00010578"/>
    </source>
</evidence>
<dbReference type="PANTHER" id="PTHR13043">
    <property type="entry name" value="EXOCYST COMPLEX COMPONENT SEC5"/>
    <property type="match status" value="1"/>
</dbReference>
<comment type="subunit">
    <text evidence="4">Component of the exocyst complex.</text>
</comment>
<evidence type="ECO:0000313" key="8">
    <source>
        <dbReference type="Proteomes" id="UP000053477"/>
    </source>
</evidence>
<dbReference type="PANTHER" id="PTHR13043:SF1">
    <property type="entry name" value="EXOCYST COMPLEX COMPONENT 2"/>
    <property type="match status" value="1"/>
</dbReference>
<dbReference type="Proteomes" id="UP000053477">
    <property type="component" value="Unassembled WGS sequence"/>
</dbReference>
<accession>A0A0H2RVP1</accession>
<dbReference type="GO" id="GO:0006887">
    <property type="term" value="P:exocytosis"/>
    <property type="evidence" value="ECO:0007669"/>
    <property type="project" value="UniProtKB-KW"/>
</dbReference>
<reference evidence="7 8" key="1">
    <citation type="submission" date="2015-04" db="EMBL/GenBank/DDBJ databases">
        <title>Complete genome sequence of Schizopora paradoxa KUC8140, a cosmopolitan wood degrader in East Asia.</title>
        <authorList>
            <consortium name="DOE Joint Genome Institute"/>
            <person name="Min B."/>
            <person name="Park H."/>
            <person name="Jang Y."/>
            <person name="Kim J.-J."/>
            <person name="Kim K.H."/>
            <person name="Pangilinan J."/>
            <person name="Lipzen A."/>
            <person name="Riley R."/>
            <person name="Grigoriev I.V."/>
            <person name="Spatafora J.W."/>
            <person name="Choi I.-G."/>
        </authorList>
    </citation>
    <scope>NUCLEOTIDE SEQUENCE [LARGE SCALE GENOMIC DNA]</scope>
    <source>
        <strain evidence="7 8">KUC8140</strain>
    </source>
</reference>
<evidence type="ECO:0000256" key="5">
    <source>
        <dbReference type="SAM" id="MobiDB-lite"/>
    </source>
</evidence>
<dbReference type="STRING" id="27342.A0A0H2RVP1"/>
<dbReference type="AlphaFoldDB" id="A0A0H2RVP1"/>
<evidence type="ECO:0000256" key="4">
    <source>
        <dbReference type="RuleBase" id="RU365069"/>
    </source>
</evidence>
<dbReference type="GO" id="GO:0015031">
    <property type="term" value="P:protein transport"/>
    <property type="evidence" value="ECO:0007669"/>
    <property type="project" value="UniProtKB-KW"/>
</dbReference>
<evidence type="ECO:0000256" key="3">
    <source>
        <dbReference type="ARBA" id="ARBA00022483"/>
    </source>
</evidence>
<dbReference type="OrthoDB" id="26242at2759"/>
<evidence type="ECO:0000256" key="2">
    <source>
        <dbReference type="ARBA" id="ARBA00022448"/>
    </source>
</evidence>
<keyword evidence="4" id="KW-0653">Protein transport</keyword>
<feature type="region of interest" description="Disordered" evidence="5">
    <location>
        <begin position="239"/>
        <end position="260"/>
    </location>
</feature>
<keyword evidence="2 4" id="KW-0813">Transport</keyword>
<comment type="similarity">
    <text evidence="1 4">Belongs to the SEC5 family.</text>
</comment>
<dbReference type="InterPro" id="IPR039481">
    <property type="entry name" value="EXOC2/Sec5_N_dom"/>
</dbReference>
<comment type="function">
    <text evidence="4">Component of the exocyst complex involved in the docking of exocytic vesicles with fusion sites on the plasma membrane.</text>
</comment>
<dbReference type="GO" id="GO:0006893">
    <property type="term" value="P:Golgi to plasma membrane transport"/>
    <property type="evidence" value="ECO:0007669"/>
    <property type="project" value="UniProtKB-UniRule"/>
</dbReference>
<dbReference type="InParanoid" id="A0A0H2RVP1"/>
<dbReference type="EMBL" id="KQ085920">
    <property type="protein sequence ID" value="KLO16105.1"/>
    <property type="molecule type" value="Genomic_DNA"/>
</dbReference>
<feature type="compositionally biased region" description="Low complexity" evidence="5">
    <location>
        <begin position="893"/>
        <end position="905"/>
    </location>
</feature>
<sequence length="922" mass="102495">MSRNSLLIDEATLLRTYRISSLAPSKWEDVDHELAGSVAGALTPGLSADGEHDPLGLGRRIDMSNLDMESKAAILLTSKTFDPKAFLTAVHPNATYQDLAAGITNLRSSIDARSEAIRVLVEDNLDRFVAVKASTDALYSEMREGLLEESTEYASKKLREQLKLCATKADQVYLPVLENASKAQKLRSTLGVFERSKFFFNLPGTLMDHIEAGKYDAALRDYKKGKFLLESRPTQLLPASRSVASNVKDPSSPGTSTRSVDVQQKRILDKVWNAVEKVMDEMKNGLLAQLKDSTRSVEEQEKTIEILLDLGTTEDPTWTYLDSQHKHVMDKLNHVYNTSCKIIEDVKRKTTKNTLDRDAMDALIVSNLRSGIASLDSKQPETVISHASGHEVWQATFDMVKGVSEIMLSRLPNFWKIAKGYMEGRFKKVQERGSRRSPTQARIMAADVVRLYISLISQFFTLSDIAVSSPSELSSSANGADFPPFVPEAANALTTAHYLTRILAEIRECVTETVILEVSNDASSGMKSLLESARWRFENALTVVWLRDANLFHHLETWTPDPAHQYITMYLSQIQAFQKHLTTEAFKIAGGVDLSSSSNSNASKPVRQHRIATSFISKITKSFLDALYAFLDGMVRLASDEVEVPKLKASSSNDGGVKIATGSKAELVDLSDPASRLLIVVSNFGHLKATLIPSMVTQLERAFNTSIDADRKTLMTVVQELDKSLFEGYVKPKVTAVTEIMRKGVLDPEMDWYETPRPSEIRKYMFETLIFLVEVHAHVSLVSKNLLERTLNALVEEVANEALQCFCRVPKFGMGGMLRATLEIEFMHQTLDRFVTPAAAKTLSEVYNKISQAYVRRPGDEALKDHLEGVKKTLAETRRSTGIDFLCFRVTKSKSATSTKGSSGTKQDRDKDAGAGSKTREK</sequence>
<evidence type="ECO:0000259" key="6">
    <source>
        <dbReference type="Pfam" id="PF15469"/>
    </source>
</evidence>
<gene>
    <name evidence="7" type="ORF">SCHPADRAFT_938149</name>
</gene>
<feature type="compositionally biased region" description="Polar residues" evidence="5">
    <location>
        <begin position="242"/>
        <end position="260"/>
    </location>
</feature>
<feature type="domain" description="Exocyst complex component EXOC2/Sec5 N-terminal" evidence="6">
    <location>
        <begin position="53"/>
        <end position="888"/>
    </location>
</feature>
<proteinExistence type="inferred from homology"/>
<feature type="region of interest" description="Disordered" evidence="5">
    <location>
        <begin position="893"/>
        <end position="922"/>
    </location>
</feature>
<name>A0A0H2RVP1_9AGAM</name>
<protein>
    <recommendedName>
        <fullName evidence="4">Exocyst complex component SEC5</fullName>
    </recommendedName>
</protein>
<dbReference type="Pfam" id="PF15469">
    <property type="entry name" value="Sec5"/>
    <property type="match status" value="1"/>
</dbReference>